<evidence type="ECO:0000259" key="5">
    <source>
        <dbReference type="PROSITE" id="PS50915"/>
    </source>
</evidence>
<dbReference type="SUPFAM" id="SSF49695">
    <property type="entry name" value="gamma-Crystallin-like"/>
    <property type="match status" value="1"/>
</dbReference>
<dbReference type="NCBIfam" id="TIGR04183">
    <property type="entry name" value="Por_Secre_tail"/>
    <property type="match status" value="1"/>
</dbReference>
<dbReference type="Gene3D" id="2.60.120.260">
    <property type="entry name" value="Galactose-binding domain-like"/>
    <property type="match status" value="1"/>
</dbReference>
<dbReference type="EMBL" id="BAABGZ010000017">
    <property type="protein sequence ID" value="GAA4354756.1"/>
    <property type="molecule type" value="Genomic_DNA"/>
</dbReference>
<feature type="chain" id="PRO_5045515304" description="Carbohydrate-binding protein" evidence="4">
    <location>
        <begin position="23"/>
        <end position="816"/>
    </location>
</feature>
<evidence type="ECO:0000256" key="3">
    <source>
        <dbReference type="ARBA" id="ARBA00022737"/>
    </source>
</evidence>
<comment type="caution">
    <text evidence="7">The sequence shown here is derived from an EMBL/GenBank/DDBJ whole genome shotgun (WGS) entry which is preliminary data.</text>
</comment>
<evidence type="ECO:0000313" key="8">
    <source>
        <dbReference type="Proteomes" id="UP001501153"/>
    </source>
</evidence>
<gene>
    <name evidence="7" type="ORF">GCM10023185_16880</name>
</gene>
<dbReference type="Gene3D" id="2.60.20.10">
    <property type="entry name" value="Crystallins"/>
    <property type="match status" value="1"/>
</dbReference>
<evidence type="ECO:0000256" key="4">
    <source>
        <dbReference type="SAM" id="SignalP"/>
    </source>
</evidence>
<dbReference type="SMART" id="SM00247">
    <property type="entry name" value="XTALbg"/>
    <property type="match status" value="1"/>
</dbReference>
<sequence>MKTLYTLALSTALLLGSLGTQAQKRPDGPAFPLGSSQTLVQQLESQVAVGTAQRAKPVVSLRVSAAKAMAGQVNYREDLAATGEFLQGEIQGVPGSSFSLRIDGKEVEGHIILQKTKQAYRYSADSAGNVQVQEVDINNVVCIDYNKPLGYQEPVSAGNSANRTTVVLLQSLPGARGCVLLDFDGYEMPAGKGWNQGRAYSAPASGIENDEARVREFWELVSEDFRPLNLNVTTDEAVFNTYATTMRIRCVVSPGSVGTIAPGTGGIAYMNSFLAFNDTPCWVFMSSPKDGGEAASHEVGHTLGLSHDGRTTPNEGYFAGHGSWSPIMGNGYYTPVAQWSRGEYANANNTQDDLAIMTGTNFNVGYRADDHSNSTTSATALARSGNSLSGRGVIERATDLDYFSFSTAGGTATFNVSGVSRHSNLDIAVRLFNGSGALLGTYDTAGANNLNATFSTNLSAGTYYLQVDGVGQGNPATDGYSDYGSLGAYTISGTAPAPNTTPVTGVATVYRDCNYGGAATSLAVGDYTLAALQSRGILNNDISSLTVNSGYEMVLYDDDNFGGAALTLTSSTSCLVNNGWNDRATSLRVRTAAPAFSRQLRAEFANVNYGMQAEACTEGGRNMGYIDPGDYLVWNSINFPSSGSYLIEYRVAATRASTLSSNLNGSIQLGSTAIPSTNGWQNWTTVSRTVYINAGTYNFTVFAQTGGWNINWVRISRVSARPTVDAEPATLAPAPAFDPTPALTLYPNPATDRLNVTSATDLQGAQVSILGFDGTVVSRGTFNGETVDVSTLKPGLYTLVLTTTDKRKVVSRFSKE</sequence>
<dbReference type="RefSeq" id="WP_345235587.1">
    <property type="nucleotide sequence ID" value="NZ_BAABGZ010000017.1"/>
</dbReference>
<dbReference type="CDD" id="cd04080">
    <property type="entry name" value="CBM6_cellulase-like"/>
    <property type="match status" value="1"/>
</dbReference>
<feature type="signal peptide" evidence="4">
    <location>
        <begin position="1"/>
        <end position="22"/>
    </location>
</feature>
<dbReference type="InterPro" id="IPR001064">
    <property type="entry name" value="Beta/gamma_crystallin"/>
</dbReference>
<feature type="domain" description="Beta/gamma crystallin 'Greek key'" evidence="5">
    <location>
        <begin position="551"/>
        <end position="591"/>
    </location>
</feature>
<evidence type="ECO:0000259" key="6">
    <source>
        <dbReference type="PROSITE" id="PS51175"/>
    </source>
</evidence>
<dbReference type="Proteomes" id="UP001501153">
    <property type="component" value="Unassembled WGS sequence"/>
</dbReference>
<evidence type="ECO:0000256" key="1">
    <source>
        <dbReference type="ARBA" id="ARBA00009646"/>
    </source>
</evidence>
<accession>A0ABP8IAI9</accession>
<keyword evidence="8" id="KW-1185">Reference proteome</keyword>
<dbReference type="InterPro" id="IPR006584">
    <property type="entry name" value="Cellulose-bd_IV"/>
</dbReference>
<dbReference type="InterPro" id="IPR008979">
    <property type="entry name" value="Galactose-bd-like_sf"/>
</dbReference>
<dbReference type="InterPro" id="IPR026444">
    <property type="entry name" value="Secre_tail"/>
</dbReference>
<evidence type="ECO:0008006" key="9">
    <source>
        <dbReference type="Google" id="ProtNLM"/>
    </source>
</evidence>
<dbReference type="InterPro" id="IPR007280">
    <property type="entry name" value="Peptidase_C_arc/bac"/>
</dbReference>
<evidence type="ECO:0000313" key="7">
    <source>
        <dbReference type="EMBL" id="GAA4354756.1"/>
    </source>
</evidence>
<proteinExistence type="inferred from homology"/>
<dbReference type="InterPro" id="IPR005084">
    <property type="entry name" value="CBM6"/>
</dbReference>
<dbReference type="Pfam" id="PF04151">
    <property type="entry name" value="PPC"/>
    <property type="match status" value="1"/>
</dbReference>
<dbReference type="Pfam" id="PF18962">
    <property type="entry name" value="Por_Secre_tail"/>
    <property type="match status" value="1"/>
</dbReference>
<reference evidence="8" key="1">
    <citation type="journal article" date="2019" name="Int. J. Syst. Evol. Microbiol.">
        <title>The Global Catalogue of Microorganisms (GCM) 10K type strain sequencing project: providing services to taxonomists for standard genome sequencing and annotation.</title>
        <authorList>
            <consortium name="The Broad Institute Genomics Platform"/>
            <consortium name="The Broad Institute Genome Sequencing Center for Infectious Disease"/>
            <person name="Wu L."/>
            <person name="Ma J."/>
        </authorList>
    </citation>
    <scope>NUCLEOTIDE SEQUENCE [LARGE SCALE GENOMIC DNA]</scope>
    <source>
        <strain evidence="8">JCM 17923</strain>
    </source>
</reference>
<dbReference type="InterPro" id="IPR011024">
    <property type="entry name" value="G_crystallin-like"/>
</dbReference>
<dbReference type="SMART" id="SM00606">
    <property type="entry name" value="CBD_IV"/>
    <property type="match status" value="1"/>
</dbReference>
<dbReference type="SUPFAM" id="SSF55486">
    <property type="entry name" value="Metalloproteases ('zincins'), catalytic domain"/>
    <property type="match status" value="1"/>
</dbReference>
<dbReference type="Pfam" id="PF03422">
    <property type="entry name" value="CBM_6"/>
    <property type="match status" value="1"/>
</dbReference>
<evidence type="ECO:0000256" key="2">
    <source>
        <dbReference type="ARBA" id="ARBA00022729"/>
    </source>
</evidence>
<protein>
    <recommendedName>
        <fullName evidence="9">Carbohydrate-binding protein</fullName>
    </recommendedName>
</protein>
<dbReference type="SUPFAM" id="SSF49785">
    <property type="entry name" value="Galactose-binding domain-like"/>
    <property type="match status" value="1"/>
</dbReference>
<organism evidence="7 8">
    <name type="scientific">Hymenobacter saemangeumensis</name>
    <dbReference type="NCBI Taxonomy" id="1084522"/>
    <lineage>
        <taxon>Bacteria</taxon>
        <taxon>Pseudomonadati</taxon>
        <taxon>Bacteroidota</taxon>
        <taxon>Cytophagia</taxon>
        <taxon>Cytophagales</taxon>
        <taxon>Hymenobacteraceae</taxon>
        <taxon>Hymenobacter</taxon>
    </lineage>
</organism>
<feature type="domain" description="CBM6" evidence="6">
    <location>
        <begin position="598"/>
        <end position="716"/>
    </location>
</feature>
<dbReference type="Gene3D" id="2.60.120.380">
    <property type="match status" value="1"/>
</dbReference>
<keyword evidence="2 4" id="KW-0732">Signal</keyword>
<name>A0ABP8IAI9_9BACT</name>
<dbReference type="PROSITE" id="PS50915">
    <property type="entry name" value="CRYSTALLIN_BETA_GAMMA"/>
    <property type="match status" value="1"/>
</dbReference>
<keyword evidence="3" id="KW-0677">Repeat</keyword>
<comment type="similarity">
    <text evidence="1">Belongs to the beta/gamma-crystallin family.</text>
</comment>
<dbReference type="PROSITE" id="PS51175">
    <property type="entry name" value="CBM6"/>
    <property type="match status" value="1"/>
</dbReference>